<protein>
    <submittedName>
        <fullName evidence="2">Uncharacterized protein</fullName>
    </submittedName>
</protein>
<accession>A0A9Q4GFP4</accession>
<dbReference type="RefSeq" id="WP_266086151.1">
    <property type="nucleotide sequence ID" value="NZ_RKLV01000002.1"/>
</dbReference>
<evidence type="ECO:0000313" key="3">
    <source>
        <dbReference type="Proteomes" id="UP001149411"/>
    </source>
</evidence>
<evidence type="ECO:0000256" key="1">
    <source>
        <dbReference type="SAM" id="MobiDB-lite"/>
    </source>
</evidence>
<keyword evidence="3" id="KW-1185">Reference proteome</keyword>
<dbReference type="AlphaFoldDB" id="A0A9Q4GFP4"/>
<sequence length="294" mass="30980">MRIRYTEMRGAKRVVACVAVAVLVVSTGCIGGGEADVGAKITPDVEPADTEATGDDILTSALDTAEGADTYRVESETRMDLASFFGISMNMNTTGEFDEEDNVSHTQSEGGSGAELLGMSGGEAFETEVYRTGDARYTVRTNGTDETGEVNRTAPGEPLSPGADYLVDTVEGADATVEGVGEVGGEEAYVLSLDLGVGSLGSAFSRAIEDNGPARFGDGEQGGDPSEGSVNTSEAYLWVDRETSRPLRFAYLLNLRFEGDGEDEVSGSMEIFGDTRYTGYGEGIEVGIPERFGR</sequence>
<proteinExistence type="predicted"/>
<dbReference type="PROSITE" id="PS51257">
    <property type="entry name" value="PROKAR_LIPOPROTEIN"/>
    <property type="match status" value="1"/>
</dbReference>
<dbReference type="Proteomes" id="UP001149411">
    <property type="component" value="Unassembled WGS sequence"/>
</dbReference>
<comment type="caution">
    <text evidence="2">The sequence shown here is derived from an EMBL/GenBank/DDBJ whole genome shotgun (WGS) entry which is preliminary data.</text>
</comment>
<feature type="region of interest" description="Disordered" evidence="1">
    <location>
        <begin position="140"/>
        <end position="161"/>
    </location>
</feature>
<name>A0A9Q4GFP4_9EURY</name>
<dbReference type="EMBL" id="RKLV01000002">
    <property type="protein sequence ID" value="MCX2818359.1"/>
    <property type="molecule type" value="Genomic_DNA"/>
</dbReference>
<feature type="region of interest" description="Disordered" evidence="1">
    <location>
        <begin position="211"/>
        <end position="231"/>
    </location>
</feature>
<gene>
    <name evidence="2" type="ORF">EGH25_03205</name>
</gene>
<reference evidence="2" key="1">
    <citation type="submission" date="2022-09" db="EMBL/GenBank/DDBJ databases">
        <title>Haloadaptaus new haloarchaeum isolated from saline soil.</title>
        <authorList>
            <person name="Duran-Viseras A."/>
            <person name="Sanchez-Porro C."/>
            <person name="Ventosa A."/>
        </authorList>
    </citation>
    <scope>NUCLEOTIDE SEQUENCE</scope>
    <source>
        <strain evidence="2">F3-133</strain>
    </source>
</reference>
<evidence type="ECO:0000313" key="2">
    <source>
        <dbReference type="EMBL" id="MCX2818359.1"/>
    </source>
</evidence>
<organism evidence="2 3">
    <name type="scientific">Halorutilus salinus</name>
    <dbReference type="NCBI Taxonomy" id="2487751"/>
    <lineage>
        <taxon>Archaea</taxon>
        <taxon>Methanobacteriati</taxon>
        <taxon>Methanobacteriota</taxon>
        <taxon>Stenosarchaea group</taxon>
        <taxon>Halobacteria</taxon>
        <taxon>Halorutilales</taxon>
        <taxon>Halorutilaceae</taxon>
        <taxon>Halorutilus</taxon>
    </lineage>
</organism>